<proteinExistence type="predicted"/>
<reference evidence="1 2" key="1">
    <citation type="journal article" date="2020" name="Genome Biol. Evol.">
        <title>Comparative genomics of strictly vertically transmitted, feminizing microsporidia endosymbionts of amphipod crustaceans.</title>
        <authorList>
            <person name="Cormier A."/>
            <person name="Chebbi M.A."/>
            <person name="Giraud I."/>
            <person name="Wattier R."/>
            <person name="Teixeira M."/>
            <person name="Gilbert C."/>
            <person name="Rigaud T."/>
            <person name="Cordaux R."/>
        </authorList>
    </citation>
    <scope>NUCLEOTIDE SEQUENCE [LARGE SCALE GENOMIC DNA]</scope>
    <source>
        <strain evidence="1 2">Ou3-Ou53</strain>
    </source>
</reference>
<dbReference type="Proteomes" id="UP000740883">
    <property type="component" value="Unassembled WGS sequence"/>
</dbReference>
<name>A0A9P6KY81_9MICR</name>
<comment type="caution">
    <text evidence="1">The sequence shown here is derived from an EMBL/GenBank/DDBJ whole genome shotgun (WGS) entry which is preliminary data.</text>
</comment>
<evidence type="ECO:0000313" key="2">
    <source>
        <dbReference type="Proteomes" id="UP000740883"/>
    </source>
</evidence>
<protein>
    <submittedName>
        <fullName evidence="1">Uncharacterized protein</fullName>
    </submittedName>
</protein>
<dbReference type="AlphaFoldDB" id="A0A9P6KY81"/>
<dbReference type="EMBL" id="SBJO01000340">
    <property type="protein sequence ID" value="KAF9761417.1"/>
    <property type="molecule type" value="Genomic_DNA"/>
</dbReference>
<evidence type="ECO:0000313" key="1">
    <source>
        <dbReference type="EMBL" id="KAF9761417.1"/>
    </source>
</evidence>
<gene>
    <name evidence="1" type="ORF">NGRA_2664</name>
</gene>
<keyword evidence="2" id="KW-1185">Reference proteome</keyword>
<sequence length="100" mass="11843">MRRPMTLYTCLLEEFSIYEFIKIEFKIENIYFEDVLYVLLKRCDEIVILGRTWMSNKPRGYKSFSLRSAPDELCKVKEEGIKGFECEINTKPAKSDRSSI</sequence>
<organism evidence="1 2">
    <name type="scientific">Nosema granulosis</name>
    <dbReference type="NCBI Taxonomy" id="83296"/>
    <lineage>
        <taxon>Eukaryota</taxon>
        <taxon>Fungi</taxon>
        <taxon>Fungi incertae sedis</taxon>
        <taxon>Microsporidia</taxon>
        <taxon>Nosematidae</taxon>
        <taxon>Nosema</taxon>
    </lineage>
</organism>
<accession>A0A9P6KY81</accession>